<keyword evidence="1" id="KW-0812">Transmembrane</keyword>
<protein>
    <submittedName>
        <fullName evidence="2">Pheromone shutdown protein (TraB)</fullName>
    </submittedName>
</protein>
<evidence type="ECO:0000313" key="2">
    <source>
        <dbReference type="EMBL" id="AIF09439.1"/>
    </source>
</evidence>
<dbReference type="InterPro" id="IPR005230">
    <property type="entry name" value="TraB_bac"/>
</dbReference>
<proteinExistence type="predicted"/>
<keyword evidence="1" id="KW-0472">Membrane</keyword>
<dbReference type="PANTHER" id="PTHR21530">
    <property type="entry name" value="PHEROMONE SHUTDOWN PROTEIN"/>
    <property type="match status" value="1"/>
</dbReference>
<dbReference type="InterPro" id="IPR046345">
    <property type="entry name" value="TraB_PrgY-like"/>
</dbReference>
<dbReference type="Pfam" id="PF01963">
    <property type="entry name" value="TraB_PrgY_gumN"/>
    <property type="match status" value="1"/>
</dbReference>
<name>A0A075H074_9EURY</name>
<accession>A0A075H074</accession>
<dbReference type="EMBL" id="KF900863">
    <property type="protein sequence ID" value="AIF09439.1"/>
    <property type="molecule type" value="Genomic_DNA"/>
</dbReference>
<dbReference type="AlphaFoldDB" id="A0A075H074"/>
<dbReference type="PANTHER" id="PTHR21530:SF7">
    <property type="entry name" value="TRAB DOMAIN-CONTAINING PROTEIN"/>
    <property type="match status" value="1"/>
</dbReference>
<dbReference type="InterPro" id="IPR002816">
    <property type="entry name" value="TraB/PrgY/GumN_fam"/>
</dbReference>
<dbReference type="NCBIfam" id="TIGR00261">
    <property type="entry name" value="traB"/>
    <property type="match status" value="1"/>
</dbReference>
<dbReference type="CDD" id="cd14726">
    <property type="entry name" value="TraB_PrgY-like"/>
    <property type="match status" value="1"/>
</dbReference>
<organism evidence="2">
    <name type="scientific">uncultured marine group II/III euryarchaeote KM3_37_C11</name>
    <dbReference type="NCBI Taxonomy" id="1456442"/>
    <lineage>
        <taxon>Archaea</taxon>
        <taxon>Methanobacteriati</taxon>
        <taxon>Methanobacteriota</taxon>
        <taxon>environmental samples</taxon>
    </lineage>
</organism>
<keyword evidence="1" id="KW-1133">Transmembrane helix</keyword>
<feature type="transmembrane region" description="Helical" evidence="1">
    <location>
        <begin position="57"/>
        <end position="74"/>
    </location>
</feature>
<evidence type="ECO:0000256" key="1">
    <source>
        <dbReference type="SAM" id="Phobius"/>
    </source>
</evidence>
<reference evidence="2" key="1">
    <citation type="journal article" date="2014" name="Genome Biol. Evol.">
        <title>Pangenome evidence for extensive interdomain horizontal transfer affecting lineage core and shell genes in uncultured planktonic thaumarchaeota and euryarchaeota.</title>
        <authorList>
            <person name="Deschamps P."/>
            <person name="Zivanovic Y."/>
            <person name="Moreira D."/>
            <person name="Rodriguez-Valera F."/>
            <person name="Lopez-Garcia P."/>
        </authorList>
    </citation>
    <scope>NUCLEOTIDE SEQUENCE</scope>
</reference>
<sequence length="223" mass="25436">MVKIKVLGTSHISKQSVDEIKNTIKEFKPDIVAVELDDQRYHALMSRVRRKIKLRNALKLGLFGFLFYIIGSISQKVLGKKTGQQPGIDMKTGIIEGKKSGAKVALIDRDISITLYRLSKRVSMKEKSKLVFYLLFGGFSKNKINLDLTKVPKDKIVHKLISELSHKFPGFYRVLVSERDTYMQNQVQLISQKFPDSKLLIIIGAGHKEKMKKFVSKLINTNQ</sequence>